<name>A0ABQ7I183_9MICR</name>
<evidence type="ECO:0000313" key="2">
    <source>
        <dbReference type="EMBL" id="KAF7684204.1"/>
    </source>
</evidence>
<feature type="compositionally biased region" description="Basic and acidic residues" evidence="1">
    <location>
        <begin position="225"/>
        <end position="270"/>
    </location>
</feature>
<evidence type="ECO:0000256" key="1">
    <source>
        <dbReference type="SAM" id="MobiDB-lite"/>
    </source>
</evidence>
<keyword evidence="3" id="KW-1185">Reference proteome</keyword>
<comment type="caution">
    <text evidence="2">The sequence shown here is derived from an EMBL/GenBank/DDBJ whole genome shotgun (WGS) entry which is preliminary data.</text>
</comment>
<accession>A0ABQ7I183</accession>
<evidence type="ECO:0000313" key="3">
    <source>
        <dbReference type="Proteomes" id="UP001516464"/>
    </source>
</evidence>
<reference evidence="2 3" key="1">
    <citation type="submission" date="2019-01" db="EMBL/GenBank/DDBJ databases">
        <title>Genomes sequencing and comparative genomics of infectious freshwater microsporidia, Cucumispora dikerogammari and Thelohania contejeani.</title>
        <authorList>
            <person name="Cormier A."/>
            <person name="Giraud I."/>
            <person name="Wattier R."/>
            <person name="Teixeira M."/>
            <person name="Grandjean F."/>
            <person name="Rigaud T."/>
            <person name="Cordaux R."/>
        </authorList>
    </citation>
    <scope>NUCLEOTIDE SEQUENCE [LARGE SCALE GENOMIC DNA]</scope>
    <source>
        <strain evidence="2">T1</strain>
        <tissue evidence="2">Spores</tissue>
    </source>
</reference>
<proteinExistence type="predicted"/>
<organism evidence="2 3">
    <name type="scientific">Astathelohania contejeani</name>
    <dbReference type="NCBI Taxonomy" id="164912"/>
    <lineage>
        <taxon>Eukaryota</taxon>
        <taxon>Fungi</taxon>
        <taxon>Fungi incertae sedis</taxon>
        <taxon>Microsporidia</taxon>
        <taxon>Astathelohaniidae</taxon>
        <taxon>Astathelohania</taxon>
    </lineage>
</organism>
<dbReference type="EMBL" id="SBIQ01000023">
    <property type="protein sequence ID" value="KAF7684204.1"/>
    <property type="molecule type" value="Genomic_DNA"/>
</dbReference>
<protein>
    <submittedName>
        <fullName evidence="2">Uncharacterized protein</fullName>
    </submittedName>
</protein>
<feature type="region of interest" description="Disordered" evidence="1">
    <location>
        <begin position="225"/>
        <end position="271"/>
    </location>
</feature>
<dbReference type="Proteomes" id="UP001516464">
    <property type="component" value="Unassembled WGS sequence"/>
</dbReference>
<gene>
    <name evidence="2" type="ORF">TCON_0600</name>
</gene>
<sequence length="693" mass="82481">MQSNHPSKDTSTEIKNKIDSIKTDQNDLNTLWIYRNLHVILEHVSIDYLLDTVLPLLNNYYIEDFNILCLVLEAVEKEVLYLCEDKQNFGEELKFVMEKSGLAISNKETKQDMNHDEKTRVLIGLARLIRQFIGRRTKQVVDIFIYISIWAGYRVFYDLVEEFRGREDFLLEILLVRIRLIKEEIVEYETGKKFSLLDIERNKTVNKDNEGSVIQGDIKNEEDDIKKDEDDIKKDEDDIKKDEEDTKKECTPNKDDKKEEHNSSDDDKTDISYNFENYKDKIIFEEDRIINETNTNKIIFEENRVIIGNEESIIDESVLNSAILERKVEEASFHSLDMDLDGWDIPTSEYSEDSSEYKVEHPPYYYLTDCLEKAKEIIIKMDKNADYKTQRFLIDKIANYLCYTYDKDLMELFIRLSNIGNLKAVSISHLHRIPIDNTALHNIIENTDMRLFFLNINPEFFQKKNLEYIYLKKYVEWNISFFTSYYPQSFDEYIISSCCFIHILKNFPFQFLFPIFFELFNCENETFRQSVRLKLMENLHEIGEIFLSKENEFIAKLENMTLDGNHKENECSTLKCIENLVKTNIMMKQDSLLENFKHILLVISKENDEIRKKFLTQFDILKILKNESQAEFIDLISSNLIQGCSDWRYQMLLLKCFYENKEYIGENNWLKLEPFTKSRIFSVRMLAQEYYSK</sequence>